<dbReference type="AlphaFoldDB" id="A0AA97LVG3"/>
<organism evidence="2 3">
    <name type="scientific">Thermobifida halotolerans</name>
    <dbReference type="NCBI Taxonomy" id="483545"/>
    <lineage>
        <taxon>Bacteria</taxon>
        <taxon>Bacillati</taxon>
        <taxon>Actinomycetota</taxon>
        <taxon>Actinomycetes</taxon>
        <taxon>Streptosporangiales</taxon>
        <taxon>Nocardiopsidaceae</taxon>
        <taxon>Thermobifida</taxon>
    </lineage>
</organism>
<dbReference type="Proteomes" id="UP000265719">
    <property type="component" value="Chromosome"/>
</dbReference>
<dbReference type="KEGG" id="thao:NI17_017825"/>
<dbReference type="PANTHER" id="PTHR43433">
    <property type="entry name" value="HYDROLASE, ALPHA/BETA FOLD FAMILY PROTEIN"/>
    <property type="match status" value="1"/>
</dbReference>
<name>A0AA97LVG3_9ACTN</name>
<evidence type="ECO:0000259" key="1">
    <source>
        <dbReference type="Pfam" id="PF00561"/>
    </source>
</evidence>
<feature type="domain" description="AB hydrolase-1" evidence="1">
    <location>
        <begin position="22"/>
        <end position="245"/>
    </location>
</feature>
<dbReference type="InterPro" id="IPR050471">
    <property type="entry name" value="AB_hydrolase"/>
</dbReference>
<dbReference type="GO" id="GO:0016787">
    <property type="term" value="F:hydrolase activity"/>
    <property type="evidence" value="ECO:0007669"/>
    <property type="project" value="UniProtKB-KW"/>
</dbReference>
<dbReference type="EMBL" id="CP063196">
    <property type="protein sequence ID" value="UOE18651.1"/>
    <property type="molecule type" value="Genomic_DNA"/>
</dbReference>
<dbReference type="InterPro" id="IPR000073">
    <property type="entry name" value="AB_hydrolase_1"/>
</dbReference>
<evidence type="ECO:0000313" key="2">
    <source>
        <dbReference type="EMBL" id="UOE18651.1"/>
    </source>
</evidence>
<dbReference type="Gene3D" id="3.40.50.1820">
    <property type="entry name" value="alpha/beta hydrolase"/>
    <property type="match status" value="1"/>
</dbReference>
<reference evidence="2" key="1">
    <citation type="submission" date="2020-10" db="EMBL/GenBank/DDBJ databases">
        <title>De novo genome project of the cellulose decomposer Thermobifida halotolerans type strain.</title>
        <authorList>
            <person name="Nagy I."/>
            <person name="Horvath B."/>
            <person name="Kukolya J."/>
            <person name="Nagy I."/>
            <person name="Orsini M."/>
        </authorList>
    </citation>
    <scope>NUCLEOTIDE SEQUENCE</scope>
    <source>
        <strain evidence="2">DSM 44931</strain>
    </source>
</reference>
<evidence type="ECO:0000313" key="3">
    <source>
        <dbReference type="Proteomes" id="UP000265719"/>
    </source>
</evidence>
<dbReference type="Pfam" id="PF00561">
    <property type="entry name" value="Abhydrolase_1"/>
    <property type="match status" value="1"/>
</dbReference>
<dbReference type="InterPro" id="IPR029058">
    <property type="entry name" value="AB_hydrolase_fold"/>
</dbReference>
<dbReference type="PANTHER" id="PTHR43433:SF5">
    <property type="entry name" value="AB HYDROLASE-1 DOMAIN-CONTAINING PROTEIN"/>
    <property type="match status" value="1"/>
</dbReference>
<dbReference type="PRINTS" id="PR00111">
    <property type="entry name" value="ABHYDROLASE"/>
</dbReference>
<dbReference type="SUPFAM" id="SSF53474">
    <property type="entry name" value="alpha/beta-Hydrolases"/>
    <property type="match status" value="1"/>
</dbReference>
<keyword evidence="3" id="KW-1185">Reference proteome</keyword>
<proteinExistence type="predicted"/>
<sequence>MTVPDTGRGPLSTVVRGGGPGLLLAHGGGGGTVDFAPFIGPLSRRFTVVLPHYPGVGATPRQTEPLDLDDLADRLVATAADAGVHTFSVVAYSLGCPVSVRLAVRYPERVRSLVLMAGFARPDSRLRLLVGVWRALAALGDRDLLARFVTALITGEDRLNAQSRDAVRARTEELARALPEALDDHLDLVERVDVRDDLAKVDVPTLVVAARADQLATPRHSREIAAGIPGARYVEVPGGHNLAEESADEVLGVLDGFLRPVSGRDDSRLPDTGAD</sequence>
<keyword evidence="2" id="KW-0378">Hydrolase</keyword>
<dbReference type="RefSeq" id="WP_068687999.1">
    <property type="nucleotide sequence ID" value="NZ_CP063196.1"/>
</dbReference>
<accession>A0AA97LVG3</accession>
<protein>
    <submittedName>
        <fullName evidence="2">Alpha/beta hydrolase</fullName>
    </submittedName>
</protein>
<gene>
    <name evidence="2" type="ORF">NI17_017825</name>
</gene>